<gene>
    <name evidence="3" type="ORF">GA0070614_0495</name>
</gene>
<dbReference type="PROSITE" id="PS50966">
    <property type="entry name" value="ZF_SWIM"/>
    <property type="match status" value="1"/>
</dbReference>
<dbReference type="GO" id="GO:0008270">
    <property type="term" value="F:zinc ion binding"/>
    <property type="evidence" value="ECO:0007669"/>
    <property type="project" value="UniProtKB-KW"/>
</dbReference>
<feature type="domain" description="SWIM-type" evidence="2">
    <location>
        <begin position="411"/>
        <end position="449"/>
    </location>
</feature>
<protein>
    <submittedName>
        <fullName evidence="3">SWIM zinc finger</fullName>
    </submittedName>
</protein>
<name>A0A1C5GYN0_9ACTN</name>
<proteinExistence type="predicted"/>
<evidence type="ECO:0000313" key="3">
    <source>
        <dbReference type="EMBL" id="SCG38261.1"/>
    </source>
</evidence>
<accession>A0A1C5GYN0</accession>
<evidence type="ECO:0000313" key="4">
    <source>
        <dbReference type="Proteomes" id="UP000198215"/>
    </source>
</evidence>
<keyword evidence="4" id="KW-1185">Reference proteome</keyword>
<evidence type="ECO:0000256" key="1">
    <source>
        <dbReference type="PROSITE-ProRule" id="PRU00325"/>
    </source>
</evidence>
<keyword evidence="1" id="KW-0862">Zinc</keyword>
<evidence type="ECO:0000259" key="2">
    <source>
        <dbReference type="PROSITE" id="PS50966"/>
    </source>
</evidence>
<reference evidence="4" key="1">
    <citation type="submission" date="2016-06" db="EMBL/GenBank/DDBJ databases">
        <authorList>
            <person name="Varghese N."/>
            <person name="Submissions Spin"/>
        </authorList>
    </citation>
    <scope>NUCLEOTIDE SEQUENCE [LARGE SCALE GENOMIC DNA]</scope>
    <source>
        <strain evidence="4">DSM 45161</strain>
    </source>
</reference>
<sequence length="455" mass="47941">MMSVARPTVCAVNAVQTYRYLQPSTLRAAGLALQTCGGPAANPRFFSGFLTTPAAAAAGLLAVAEVARTHYHQPVSPASLDPVVTGSRDRLRFESFSGCCGVYARMDVVPAGFDGEIVGHGTTNVDVNPPLREALARVGGIEPLHMAVGPDDLTVSTIDGAVVERKVPLPGRWLRGFAEVHVLTAGFEPRAEIPAAEAAAFLRRLPGAGDRSVLWAVPAGRTLRLTSRPAPGAVCLAGAGRLTALRGLLRHARTLRVYGPTVRAGSPAVASTWELDTGALRLSVTLSPEPYRGFSGEGAALLALAGDEVIDDAELVGALLSWDPTIDVAALADAAGLPDDRVRAALAQLGTAGRVGYDVAEGGYFHRVMPYDAGRAERDNPRLVAARALVQQDAVRPDGEHATVRSGDEQYRVRRQPDGSLTCSCRWWGRHQGQRGPCKHALAVAMVQAPAEVGR</sequence>
<dbReference type="InterPro" id="IPR007527">
    <property type="entry name" value="Znf_SWIM"/>
</dbReference>
<organism evidence="3 4">
    <name type="scientific">Micromonospora coxensis</name>
    <dbReference type="NCBI Taxonomy" id="356852"/>
    <lineage>
        <taxon>Bacteria</taxon>
        <taxon>Bacillati</taxon>
        <taxon>Actinomycetota</taxon>
        <taxon>Actinomycetes</taxon>
        <taxon>Micromonosporales</taxon>
        <taxon>Micromonosporaceae</taxon>
        <taxon>Micromonospora</taxon>
    </lineage>
</organism>
<keyword evidence="1" id="KW-0479">Metal-binding</keyword>
<dbReference type="EMBL" id="LT607753">
    <property type="protein sequence ID" value="SCG38261.1"/>
    <property type="molecule type" value="Genomic_DNA"/>
</dbReference>
<keyword evidence="1" id="KW-0863">Zinc-finger</keyword>
<dbReference type="Pfam" id="PF04434">
    <property type="entry name" value="SWIM"/>
    <property type="match status" value="1"/>
</dbReference>
<dbReference type="Proteomes" id="UP000198215">
    <property type="component" value="Chromosome I"/>
</dbReference>
<dbReference type="AlphaFoldDB" id="A0A1C5GYN0"/>